<dbReference type="AlphaFoldDB" id="A0A1V6U142"/>
<evidence type="ECO:0000313" key="3">
    <source>
        <dbReference type="Proteomes" id="UP000191285"/>
    </source>
</evidence>
<dbReference type="EMBL" id="MLKD01000001">
    <property type="protein sequence ID" value="OQE31819.1"/>
    <property type="molecule type" value="Genomic_DNA"/>
</dbReference>
<dbReference type="STRING" id="303698.A0A1V6U142"/>
<feature type="domain" description="PRISE-like Rossmann-fold" evidence="1">
    <location>
        <begin position="9"/>
        <end position="393"/>
    </location>
</feature>
<dbReference type="Pfam" id="PF22917">
    <property type="entry name" value="PRISE"/>
    <property type="match status" value="1"/>
</dbReference>
<dbReference type="InterPro" id="IPR036291">
    <property type="entry name" value="NAD(P)-bd_dom_sf"/>
</dbReference>
<dbReference type="OrthoDB" id="1731983at2759"/>
<gene>
    <name evidence="2" type="ORF">PENSTE_c001G00713</name>
</gene>
<dbReference type="Gene3D" id="3.40.50.720">
    <property type="entry name" value="NAD(P)-binding Rossmann-like Domain"/>
    <property type="match status" value="1"/>
</dbReference>
<reference evidence="3" key="1">
    <citation type="journal article" date="2017" name="Nat. Microbiol.">
        <title>Global analysis of biosynthetic gene clusters reveals vast potential of secondary metabolite production in Penicillium species.</title>
        <authorList>
            <person name="Nielsen J.C."/>
            <person name="Grijseels S."/>
            <person name="Prigent S."/>
            <person name="Ji B."/>
            <person name="Dainat J."/>
            <person name="Nielsen K.F."/>
            <person name="Frisvad J.C."/>
            <person name="Workman M."/>
            <person name="Nielsen J."/>
        </authorList>
    </citation>
    <scope>NUCLEOTIDE SEQUENCE [LARGE SCALE GENOMIC DNA]</scope>
    <source>
        <strain evidence="3">IBT 24891</strain>
    </source>
</reference>
<accession>A0A1V6U142</accession>
<dbReference type="PANTHER" id="PTHR32487:SF8">
    <property type="entry name" value="NAD-DEPENDENT EPIMERASE_DEHYDRATASE DOMAIN-CONTAINING PROTEIN"/>
    <property type="match status" value="1"/>
</dbReference>
<dbReference type="SUPFAM" id="SSF51735">
    <property type="entry name" value="NAD(P)-binding Rossmann-fold domains"/>
    <property type="match status" value="1"/>
</dbReference>
<dbReference type="PANTHER" id="PTHR32487">
    <property type="entry name" value="3-OXO-DELTA(4,5)-STEROID 5-BETA-REDUCTASE"/>
    <property type="match status" value="1"/>
</dbReference>
<evidence type="ECO:0000313" key="2">
    <source>
        <dbReference type="EMBL" id="OQE31819.1"/>
    </source>
</evidence>
<keyword evidence="3" id="KW-1185">Reference proteome</keyword>
<dbReference type="CDD" id="cd08948">
    <property type="entry name" value="5beta-POR_like_SDR_a"/>
    <property type="match status" value="1"/>
</dbReference>
<protein>
    <recommendedName>
        <fullName evidence="1">PRISE-like Rossmann-fold domain-containing protein</fullName>
    </recommendedName>
</protein>
<comment type="caution">
    <text evidence="2">The sequence shown here is derived from an EMBL/GenBank/DDBJ whole genome shotgun (WGS) entry which is preliminary data.</text>
</comment>
<name>A0A1V6U142_9EURO</name>
<proteinExistence type="predicted"/>
<dbReference type="InterPro" id="IPR055222">
    <property type="entry name" value="PRISE-like_Rossmann-fold"/>
</dbReference>
<sequence length="393" mass="44681">MTVTEKHHAIVFGCSGINGWALVNQLLSDYPSNGAFAKVTAIANRDFNLQDAQWPQDYENRLQLVSGVDLLVEDDHSLRKLLSEKVSSIETVSHVYYAAYRESRDGPEECRMNREMLRAVVQTTEKLSSHLRFVTLITGTKAYGVLLGQNFPFRGQAPLRESLPRIPDEYAKGLFYYHQVDLLKEFSAGKLWAWCEVRPDTIVGVAPFGNTNCIARNTGAFLSFYREIEGPGAQVPFTGTKAGWNLLSTDSNQDLIAQFCIFASFQPREMVHGQTFNIGDNAIPLSWSKRWPLLAAYFGLKGTGPSKESVIPRQYIDRHWAEFQKFCQERSLREDIIYKSICDSESRGRVMCIMDFDRHLDLGKAKALGFDRELTTEDSWYTAFDRLRNAKLL</sequence>
<dbReference type="Proteomes" id="UP000191285">
    <property type="component" value="Unassembled WGS sequence"/>
</dbReference>
<organism evidence="2 3">
    <name type="scientific">Penicillium steckii</name>
    <dbReference type="NCBI Taxonomy" id="303698"/>
    <lineage>
        <taxon>Eukaryota</taxon>
        <taxon>Fungi</taxon>
        <taxon>Dikarya</taxon>
        <taxon>Ascomycota</taxon>
        <taxon>Pezizomycotina</taxon>
        <taxon>Eurotiomycetes</taxon>
        <taxon>Eurotiomycetidae</taxon>
        <taxon>Eurotiales</taxon>
        <taxon>Aspergillaceae</taxon>
        <taxon>Penicillium</taxon>
    </lineage>
</organism>
<evidence type="ECO:0000259" key="1">
    <source>
        <dbReference type="Pfam" id="PF22917"/>
    </source>
</evidence>